<organism evidence="1 2">
    <name type="scientific">Veillonella parvula</name>
    <name type="common">Staphylococcus parvulus</name>
    <dbReference type="NCBI Taxonomy" id="29466"/>
    <lineage>
        <taxon>Bacteria</taxon>
        <taxon>Bacillati</taxon>
        <taxon>Bacillota</taxon>
        <taxon>Negativicutes</taxon>
        <taxon>Veillonellales</taxon>
        <taxon>Veillonellaceae</taxon>
        <taxon>Veillonella</taxon>
    </lineage>
</organism>
<protein>
    <recommendedName>
        <fullName evidence="3">DUF4230 domain-containing protein</fullName>
    </recommendedName>
</protein>
<evidence type="ECO:0008006" key="3">
    <source>
        <dbReference type="Google" id="ProtNLM"/>
    </source>
</evidence>
<evidence type="ECO:0000313" key="2">
    <source>
        <dbReference type="Proteomes" id="UP000778864"/>
    </source>
</evidence>
<proteinExistence type="predicted"/>
<evidence type="ECO:0000313" key="1">
    <source>
        <dbReference type="EMBL" id="MBS4893734.1"/>
    </source>
</evidence>
<dbReference type="RefSeq" id="WP_278467936.1">
    <property type="nucleotide sequence ID" value="NZ_JAGZMU010000005.1"/>
</dbReference>
<comment type="caution">
    <text evidence="1">The sequence shown here is derived from an EMBL/GenBank/DDBJ whole genome shotgun (WGS) entry which is preliminary data.</text>
</comment>
<gene>
    <name evidence="1" type="ORF">KHZ90_08165</name>
</gene>
<dbReference type="Proteomes" id="UP000778864">
    <property type="component" value="Unassembled WGS sequence"/>
</dbReference>
<name>A0A942WVK2_VEIPA</name>
<accession>A0A942WVK2</accession>
<dbReference type="AlphaFoldDB" id="A0A942WVK2"/>
<dbReference type="EMBL" id="JAGZMU010000005">
    <property type="protein sequence ID" value="MBS4893734.1"/>
    <property type="molecule type" value="Genomic_DNA"/>
</dbReference>
<sequence>MSKIARKHLPKMIITLLLAGMITMSVFLGGKLEQKKAIDNQKQIVYAQEKADQEVNKLYKKQIVLDETLQEAGKMIVSEGKITSTHTFSSHDNYTMDKDNSNFLKVLHRKLYKRDIVYKVDYKYNVNYDLNSITTRLEGDKLYISIHEGLLKVEGLETDNTYIDESLGWLVKDFSHNEVQAMQKQAKVQTYNYLTNSESIRVKSIENLKRNIEKLCERLNIENYEIITYFNDTLEYENEYLEVDNNIHYSNDLDLKANN</sequence>
<reference evidence="1" key="1">
    <citation type="submission" date="2021-02" db="EMBL/GenBank/DDBJ databases">
        <title>Infant gut strain persistence is associated with maternal origin, phylogeny, and functional potential including surface adhesion and iron acquisition.</title>
        <authorList>
            <person name="Lou Y.C."/>
        </authorList>
    </citation>
    <scope>NUCLEOTIDE SEQUENCE</scope>
    <source>
        <strain evidence="1">L3_108_031G1_dasL3_108_031G1_concoct_20</strain>
    </source>
</reference>